<dbReference type="Proteomes" id="UP000242705">
    <property type="component" value="Unassembled WGS sequence"/>
</dbReference>
<evidence type="ECO:0000256" key="4">
    <source>
        <dbReference type="ARBA" id="ARBA00022695"/>
    </source>
</evidence>
<dbReference type="Pfam" id="PF06144">
    <property type="entry name" value="DNA_pol3_delta"/>
    <property type="match status" value="1"/>
</dbReference>
<gene>
    <name evidence="11" type="primary">holA</name>
    <name evidence="11" type="ORF">C7B47_05350</name>
</gene>
<evidence type="ECO:0000256" key="8">
    <source>
        <dbReference type="ARBA" id="ARBA00049244"/>
    </source>
</evidence>
<dbReference type="GO" id="GO:0006261">
    <property type="term" value="P:DNA-templated DNA replication"/>
    <property type="evidence" value="ECO:0007669"/>
    <property type="project" value="TreeGrafter"/>
</dbReference>
<dbReference type="EC" id="2.7.7.7" evidence="1"/>
<keyword evidence="6" id="KW-0239">DNA-directed DNA polymerase</keyword>
<evidence type="ECO:0000256" key="1">
    <source>
        <dbReference type="ARBA" id="ARBA00012417"/>
    </source>
</evidence>
<dbReference type="InterPro" id="IPR008921">
    <property type="entry name" value="DNA_pol3_clamp-load_cplx_C"/>
</dbReference>
<dbReference type="PANTHER" id="PTHR34388">
    <property type="entry name" value="DNA POLYMERASE III SUBUNIT DELTA"/>
    <property type="match status" value="1"/>
</dbReference>
<keyword evidence="4" id="KW-0548">Nucleotidyltransferase</keyword>
<dbReference type="InterPro" id="IPR010372">
    <property type="entry name" value="DNA_pol3_delta_N"/>
</dbReference>
<keyword evidence="3" id="KW-0808">Transferase</keyword>
<feature type="domain" description="DNA polymerase III delta N-terminal" evidence="9">
    <location>
        <begin position="34"/>
        <end position="121"/>
    </location>
</feature>
<comment type="caution">
    <text evidence="11">The sequence shown here is derived from an EMBL/GenBank/DDBJ whole genome shotgun (WGS) entry which is preliminary data.</text>
</comment>
<evidence type="ECO:0000256" key="5">
    <source>
        <dbReference type="ARBA" id="ARBA00022705"/>
    </source>
</evidence>
<feature type="domain" description="DNA polymerase III delta subunit-like C-terminal" evidence="10">
    <location>
        <begin position="218"/>
        <end position="326"/>
    </location>
</feature>
<evidence type="ECO:0000313" key="12">
    <source>
        <dbReference type="Proteomes" id="UP000242705"/>
    </source>
</evidence>
<dbReference type="Gene3D" id="3.40.50.300">
    <property type="entry name" value="P-loop containing nucleotide triphosphate hydrolases"/>
    <property type="match status" value="1"/>
</dbReference>
<evidence type="ECO:0000256" key="6">
    <source>
        <dbReference type="ARBA" id="ARBA00022932"/>
    </source>
</evidence>
<sequence length="341" mass="39356">MWPLMTGFMHGEIGTVDIVEALAIVEHGSLAPCYLLHGDHSYWARRWIEGVRKRFLGAGYQDGFLIKDHVSSWAELDMELRTTGFFSQRRMVVVKDATWAKKDESLSAYLTHPDPEALLIVWDKKASPALIKAFGPTRTIELKPLSPNVFRRFVHQEIKKRRLMLTSEAVELLSELVLHDEQQVLYELDKMALYDPTRKWDDESVRQFVPPLPHDTQLWRLTEPLAQRQTAKTVAQTEDLLREGKAPLLIFIVAVRHLIKLHRALKARQQGISVQEFARQEGMKEFPAKKVWQYSQYWSLNELHDLLRRAAFVDRALKTGFGDPESWVLSYLALTGKDSGK</sequence>
<proteinExistence type="inferred from homology"/>
<dbReference type="SUPFAM" id="SSF52540">
    <property type="entry name" value="P-loop containing nucleoside triphosphate hydrolases"/>
    <property type="match status" value="1"/>
</dbReference>
<dbReference type="AlphaFoldDB" id="A0A2T2X260"/>
<evidence type="ECO:0000259" key="9">
    <source>
        <dbReference type="Pfam" id="PF06144"/>
    </source>
</evidence>
<name>A0A2T2X260_SULTH</name>
<dbReference type="Gene3D" id="1.20.272.10">
    <property type="match status" value="1"/>
</dbReference>
<dbReference type="PANTHER" id="PTHR34388:SF1">
    <property type="entry name" value="DNA POLYMERASE III SUBUNIT DELTA"/>
    <property type="match status" value="1"/>
</dbReference>
<evidence type="ECO:0000259" key="10">
    <source>
        <dbReference type="Pfam" id="PF21694"/>
    </source>
</evidence>
<dbReference type="InterPro" id="IPR005790">
    <property type="entry name" value="DNA_polIII_delta"/>
</dbReference>
<comment type="catalytic activity">
    <reaction evidence="8">
        <text>DNA(n) + a 2'-deoxyribonucleoside 5'-triphosphate = DNA(n+1) + diphosphate</text>
        <dbReference type="Rhea" id="RHEA:22508"/>
        <dbReference type="Rhea" id="RHEA-COMP:17339"/>
        <dbReference type="Rhea" id="RHEA-COMP:17340"/>
        <dbReference type="ChEBI" id="CHEBI:33019"/>
        <dbReference type="ChEBI" id="CHEBI:61560"/>
        <dbReference type="ChEBI" id="CHEBI:173112"/>
        <dbReference type="EC" id="2.7.7.7"/>
    </reaction>
</comment>
<keyword evidence="5" id="KW-0235">DNA replication</keyword>
<protein>
    <recommendedName>
        <fullName evidence="2">DNA polymerase III subunit delta</fullName>
        <ecNumber evidence="1">2.7.7.7</ecNumber>
    </recommendedName>
</protein>
<comment type="similarity">
    <text evidence="7">Belongs to the DNA polymerase HolA subunit family.</text>
</comment>
<dbReference type="SUPFAM" id="SSF48019">
    <property type="entry name" value="post-AAA+ oligomerization domain-like"/>
    <property type="match status" value="1"/>
</dbReference>
<accession>A0A2T2X260</accession>
<dbReference type="Pfam" id="PF21694">
    <property type="entry name" value="DNA_pol3_delta_C"/>
    <property type="match status" value="1"/>
</dbReference>
<evidence type="ECO:0000256" key="3">
    <source>
        <dbReference type="ARBA" id="ARBA00022679"/>
    </source>
</evidence>
<dbReference type="GO" id="GO:0003887">
    <property type="term" value="F:DNA-directed DNA polymerase activity"/>
    <property type="evidence" value="ECO:0007669"/>
    <property type="project" value="UniProtKB-KW"/>
</dbReference>
<reference evidence="11 12" key="1">
    <citation type="journal article" date="2014" name="BMC Genomics">
        <title>Comparison of environmental and isolate Sulfobacillus genomes reveals diverse carbon, sulfur, nitrogen, and hydrogen metabolisms.</title>
        <authorList>
            <person name="Justice N.B."/>
            <person name="Norman A."/>
            <person name="Brown C.T."/>
            <person name="Singh A."/>
            <person name="Thomas B.C."/>
            <person name="Banfield J.F."/>
        </authorList>
    </citation>
    <scope>NUCLEOTIDE SEQUENCE [LARGE SCALE GENOMIC DNA]</scope>
    <source>
        <strain evidence="11">AMDSBA5</strain>
    </source>
</reference>
<dbReference type="InterPro" id="IPR027417">
    <property type="entry name" value="P-loop_NTPase"/>
</dbReference>
<dbReference type="GO" id="GO:0003677">
    <property type="term" value="F:DNA binding"/>
    <property type="evidence" value="ECO:0007669"/>
    <property type="project" value="InterPro"/>
</dbReference>
<evidence type="ECO:0000256" key="2">
    <source>
        <dbReference type="ARBA" id="ARBA00017703"/>
    </source>
</evidence>
<dbReference type="EMBL" id="PXYX01000006">
    <property type="protein sequence ID" value="PSR28584.1"/>
    <property type="molecule type" value="Genomic_DNA"/>
</dbReference>
<dbReference type="NCBIfam" id="TIGR01128">
    <property type="entry name" value="holA"/>
    <property type="match status" value="1"/>
</dbReference>
<evidence type="ECO:0000313" key="11">
    <source>
        <dbReference type="EMBL" id="PSR28584.1"/>
    </source>
</evidence>
<evidence type="ECO:0000256" key="7">
    <source>
        <dbReference type="ARBA" id="ARBA00034754"/>
    </source>
</evidence>
<dbReference type="InterPro" id="IPR048466">
    <property type="entry name" value="DNA_pol3_delta-like_C"/>
</dbReference>
<organism evidence="11 12">
    <name type="scientific">Sulfobacillus thermosulfidooxidans</name>
    <dbReference type="NCBI Taxonomy" id="28034"/>
    <lineage>
        <taxon>Bacteria</taxon>
        <taxon>Bacillati</taxon>
        <taxon>Bacillota</taxon>
        <taxon>Clostridia</taxon>
        <taxon>Eubacteriales</taxon>
        <taxon>Clostridiales Family XVII. Incertae Sedis</taxon>
        <taxon>Sulfobacillus</taxon>
    </lineage>
</organism>
<dbReference type="GO" id="GO:0009360">
    <property type="term" value="C:DNA polymerase III complex"/>
    <property type="evidence" value="ECO:0007669"/>
    <property type="project" value="InterPro"/>
</dbReference>